<keyword evidence="4 10" id="KW-0812">Transmembrane</keyword>
<dbReference type="InterPro" id="IPR000531">
    <property type="entry name" value="Beta-barrel_TonB"/>
</dbReference>
<dbReference type="PANTHER" id="PTHR30069">
    <property type="entry name" value="TONB-DEPENDENT OUTER MEMBRANE RECEPTOR"/>
    <property type="match status" value="1"/>
</dbReference>
<evidence type="ECO:0000256" key="1">
    <source>
        <dbReference type="ARBA" id="ARBA00004571"/>
    </source>
</evidence>
<evidence type="ECO:0000256" key="10">
    <source>
        <dbReference type="PROSITE-ProRule" id="PRU01360"/>
    </source>
</evidence>
<evidence type="ECO:0000256" key="6">
    <source>
        <dbReference type="ARBA" id="ARBA00023077"/>
    </source>
</evidence>
<dbReference type="EMBL" id="VOOR01000022">
    <property type="protein sequence ID" value="TXB62895.1"/>
    <property type="molecule type" value="Genomic_DNA"/>
</dbReference>
<dbReference type="InterPro" id="IPR037066">
    <property type="entry name" value="Plug_dom_sf"/>
</dbReference>
<dbReference type="PANTHER" id="PTHR30069:SF29">
    <property type="entry name" value="HEMOGLOBIN AND HEMOGLOBIN-HAPTOGLOBIN-BINDING PROTEIN 1-RELATED"/>
    <property type="match status" value="1"/>
</dbReference>
<dbReference type="PROSITE" id="PS52016">
    <property type="entry name" value="TONB_DEPENDENT_REC_3"/>
    <property type="match status" value="1"/>
</dbReference>
<feature type="chain" id="PRO_5023068082" evidence="12">
    <location>
        <begin position="19"/>
        <end position="780"/>
    </location>
</feature>
<proteinExistence type="inferred from homology"/>
<dbReference type="Pfam" id="PF07715">
    <property type="entry name" value="Plug"/>
    <property type="match status" value="1"/>
</dbReference>
<dbReference type="Pfam" id="PF00593">
    <property type="entry name" value="TonB_dep_Rec_b-barrel"/>
    <property type="match status" value="1"/>
</dbReference>
<comment type="subcellular location">
    <subcellularLocation>
        <location evidence="1 10">Cell outer membrane</location>
        <topology evidence="1 10">Multi-pass membrane protein</topology>
    </subcellularLocation>
</comment>
<keyword evidence="9 10" id="KW-0998">Cell outer membrane</keyword>
<keyword evidence="16" id="KW-1185">Reference proteome</keyword>
<evidence type="ECO:0000256" key="12">
    <source>
        <dbReference type="SAM" id="SignalP"/>
    </source>
</evidence>
<evidence type="ECO:0000256" key="4">
    <source>
        <dbReference type="ARBA" id="ARBA00022692"/>
    </source>
</evidence>
<accession>A0A5C6RLQ5</accession>
<feature type="domain" description="TonB-dependent receptor plug" evidence="14">
    <location>
        <begin position="142"/>
        <end position="218"/>
    </location>
</feature>
<evidence type="ECO:0000256" key="11">
    <source>
        <dbReference type="RuleBase" id="RU003357"/>
    </source>
</evidence>
<keyword evidence="5 12" id="KW-0732">Signal</keyword>
<dbReference type="GO" id="GO:0044718">
    <property type="term" value="P:siderophore transmembrane transport"/>
    <property type="evidence" value="ECO:0007669"/>
    <property type="project" value="TreeGrafter"/>
</dbReference>
<evidence type="ECO:0000256" key="3">
    <source>
        <dbReference type="ARBA" id="ARBA00022452"/>
    </source>
</evidence>
<protein>
    <submittedName>
        <fullName evidence="15">TonB-dependent receptor</fullName>
    </submittedName>
</protein>
<dbReference type="InterPro" id="IPR039426">
    <property type="entry name" value="TonB-dep_rcpt-like"/>
</dbReference>
<dbReference type="OrthoDB" id="9758870at2"/>
<evidence type="ECO:0000259" key="14">
    <source>
        <dbReference type="Pfam" id="PF07715"/>
    </source>
</evidence>
<sequence>MKFYFNFILLLLAGAIEAQEVTVSGSVSDEETGETLIGATVAAPSLGLGTTTNEYGFYSLSIPRSDTAVELVFSYVGFQSQLASFLPKADTVLSLGLSTGVQLEEVVVKANSYQEQMSSTEMSVEAISTREAKLVPVLLGESDILKTVQLKPGIPSGSEGRTGLFVRGGAGDQNLIVLDEAIVYNANHLFGFFSTFNTDAVKDLKIYKGGFPAQYGGRLSSVIDVKLKEGNNQKFSGSGGLGLISSRLTLEGPIQKGKSSFIVSGRRTYVDLLTRGVNRANEGNEDFTPIPDYYFYDLNAKVNHQFGEKDRLFLSGYFGRDVFGFNSDFFNFDFDWGNATGTARWNHVFSPKLFANTTFTYSDYQYNIRNEVTGFSFGLGSDIQDATLKTDFYFAPNNRHTMRFGVMGTHHTFTVGRLQAGSDDGVVSFSAGQEFDGVEFGTYFADEMELSDELSINAGIRLSGFSNDGKTYFGLEPRVAARYRVSDRVSAKASYARMYQYLHLIANAGVALPTDIWYPSTSRVRPQRSDQVAAGFSYLLGDQYFINVEGYHKWLANQLQFVDGAQIFVNDELEEEFAVGEGRAYGLEFSIEKKQGRLTGWVGYTLALTRLQNFETLDPNGRFAQESEGFGPFSPIYDRRHDISVVGIYEISRRFTASVTFVYGSGDLSWLPPGRFTFQDVPGAGFEAVVPDYRERNNFRLPAYHRLDLGLVYKFFPKWGKSDLTLSVVNAYDRRNAFFIFLEPSFEAIEGTDIEVPTGIAAKQVSLFPILPSLTWNFEF</sequence>
<dbReference type="SUPFAM" id="SSF56935">
    <property type="entry name" value="Porins"/>
    <property type="match status" value="1"/>
</dbReference>
<dbReference type="GO" id="GO:0015344">
    <property type="term" value="F:siderophore uptake transmembrane transporter activity"/>
    <property type="evidence" value="ECO:0007669"/>
    <property type="project" value="TreeGrafter"/>
</dbReference>
<dbReference type="InterPro" id="IPR036942">
    <property type="entry name" value="Beta-barrel_TonB_sf"/>
</dbReference>
<dbReference type="Pfam" id="PF13715">
    <property type="entry name" value="CarbopepD_reg_2"/>
    <property type="match status" value="1"/>
</dbReference>
<evidence type="ECO:0000256" key="9">
    <source>
        <dbReference type="ARBA" id="ARBA00023237"/>
    </source>
</evidence>
<dbReference type="RefSeq" id="WP_147167763.1">
    <property type="nucleotide sequence ID" value="NZ_VOOR01000022.1"/>
</dbReference>
<keyword evidence="2 10" id="KW-0813">Transport</keyword>
<dbReference type="GO" id="GO:0009279">
    <property type="term" value="C:cell outer membrane"/>
    <property type="evidence" value="ECO:0007669"/>
    <property type="project" value="UniProtKB-SubCell"/>
</dbReference>
<dbReference type="Gene3D" id="2.40.170.20">
    <property type="entry name" value="TonB-dependent receptor, beta-barrel domain"/>
    <property type="match status" value="1"/>
</dbReference>
<dbReference type="SUPFAM" id="SSF49464">
    <property type="entry name" value="Carboxypeptidase regulatory domain-like"/>
    <property type="match status" value="1"/>
</dbReference>
<evidence type="ECO:0000256" key="2">
    <source>
        <dbReference type="ARBA" id="ARBA00022448"/>
    </source>
</evidence>
<keyword evidence="7 10" id="KW-0472">Membrane</keyword>
<dbReference type="Gene3D" id="2.60.40.1120">
    <property type="entry name" value="Carboxypeptidase-like, regulatory domain"/>
    <property type="match status" value="1"/>
</dbReference>
<dbReference type="InterPro" id="IPR012910">
    <property type="entry name" value="Plug_dom"/>
</dbReference>
<dbReference type="InterPro" id="IPR008969">
    <property type="entry name" value="CarboxyPept-like_regulatory"/>
</dbReference>
<dbReference type="Proteomes" id="UP000321580">
    <property type="component" value="Unassembled WGS sequence"/>
</dbReference>
<gene>
    <name evidence="15" type="ORF">FRY97_11915</name>
</gene>
<evidence type="ECO:0000259" key="13">
    <source>
        <dbReference type="Pfam" id="PF00593"/>
    </source>
</evidence>
<reference evidence="15 16" key="1">
    <citation type="submission" date="2019-08" db="EMBL/GenBank/DDBJ databases">
        <title>Genome of Phaeodactylibacter luteus.</title>
        <authorList>
            <person name="Bowman J.P."/>
        </authorList>
    </citation>
    <scope>NUCLEOTIDE SEQUENCE [LARGE SCALE GENOMIC DNA]</scope>
    <source>
        <strain evidence="15 16">KCTC 42180</strain>
    </source>
</reference>
<keyword evidence="3 10" id="KW-1134">Transmembrane beta strand</keyword>
<keyword evidence="8 15" id="KW-0675">Receptor</keyword>
<comment type="caution">
    <text evidence="15">The sequence shown here is derived from an EMBL/GenBank/DDBJ whole genome shotgun (WGS) entry which is preliminary data.</text>
</comment>
<evidence type="ECO:0000313" key="15">
    <source>
        <dbReference type="EMBL" id="TXB62895.1"/>
    </source>
</evidence>
<evidence type="ECO:0000256" key="5">
    <source>
        <dbReference type="ARBA" id="ARBA00022729"/>
    </source>
</evidence>
<organism evidence="15 16">
    <name type="scientific">Phaeodactylibacter luteus</name>
    <dbReference type="NCBI Taxonomy" id="1564516"/>
    <lineage>
        <taxon>Bacteria</taxon>
        <taxon>Pseudomonadati</taxon>
        <taxon>Bacteroidota</taxon>
        <taxon>Saprospiria</taxon>
        <taxon>Saprospirales</taxon>
        <taxon>Haliscomenobacteraceae</taxon>
        <taxon>Phaeodactylibacter</taxon>
    </lineage>
</organism>
<keyword evidence="6 11" id="KW-0798">TonB box</keyword>
<dbReference type="Gene3D" id="2.170.130.10">
    <property type="entry name" value="TonB-dependent receptor, plug domain"/>
    <property type="match status" value="1"/>
</dbReference>
<comment type="similarity">
    <text evidence="10 11">Belongs to the TonB-dependent receptor family.</text>
</comment>
<name>A0A5C6RLQ5_9BACT</name>
<evidence type="ECO:0000256" key="8">
    <source>
        <dbReference type="ARBA" id="ARBA00023170"/>
    </source>
</evidence>
<feature type="domain" description="TonB-dependent receptor-like beta-barrel" evidence="13">
    <location>
        <begin position="291"/>
        <end position="730"/>
    </location>
</feature>
<evidence type="ECO:0000313" key="16">
    <source>
        <dbReference type="Proteomes" id="UP000321580"/>
    </source>
</evidence>
<dbReference type="AlphaFoldDB" id="A0A5C6RLQ5"/>
<feature type="signal peptide" evidence="12">
    <location>
        <begin position="1"/>
        <end position="18"/>
    </location>
</feature>
<evidence type="ECO:0000256" key="7">
    <source>
        <dbReference type="ARBA" id="ARBA00023136"/>
    </source>
</evidence>